<evidence type="ECO:0000313" key="3">
    <source>
        <dbReference type="EMBL" id="TDQ11799.1"/>
    </source>
</evidence>
<name>A0A4R6T167_9SPHI</name>
<dbReference type="SUPFAM" id="SSF52833">
    <property type="entry name" value="Thioredoxin-like"/>
    <property type="match status" value="1"/>
</dbReference>
<evidence type="ECO:0000313" key="4">
    <source>
        <dbReference type="Proteomes" id="UP000295620"/>
    </source>
</evidence>
<evidence type="ECO:0000256" key="1">
    <source>
        <dbReference type="ARBA" id="ARBA00005791"/>
    </source>
</evidence>
<accession>A0A4R6T167</accession>
<dbReference type="InterPro" id="IPR036249">
    <property type="entry name" value="Thioredoxin-like_sf"/>
</dbReference>
<comment type="caution">
    <text evidence="3">The sequence shown here is derived from an EMBL/GenBank/DDBJ whole genome shotgun (WGS) entry which is preliminary data.</text>
</comment>
<dbReference type="RefSeq" id="WP_133574841.1">
    <property type="nucleotide sequence ID" value="NZ_SNYC01000003.1"/>
</dbReference>
<dbReference type="PANTHER" id="PTHR13887:SF55">
    <property type="entry name" value="SLR0313 PROTEIN"/>
    <property type="match status" value="1"/>
</dbReference>
<dbReference type="Gene3D" id="3.40.30.10">
    <property type="entry name" value="Glutaredoxin"/>
    <property type="match status" value="1"/>
</dbReference>
<dbReference type="InterPro" id="IPR012336">
    <property type="entry name" value="Thioredoxin-like_fold"/>
</dbReference>
<keyword evidence="4" id="KW-1185">Reference proteome</keyword>
<gene>
    <name evidence="3" type="ORF">ATK78_0928</name>
</gene>
<proteinExistence type="inferred from homology"/>
<dbReference type="Proteomes" id="UP000295620">
    <property type="component" value="Unassembled WGS sequence"/>
</dbReference>
<comment type="similarity">
    <text evidence="1">Belongs to the thioredoxin family. DsbA subfamily.</text>
</comment>
<reference evidence="3 4" key="1">
    <citation type="submission" date="2019-03" db="EMBL/GenBank/DDBJ databases">
        <title>Genomic Encyclopedia of Archaeal and Bacterial Type Strains, Phase II (KMG-II): from individual species to whole genera.</title>
        <authorList>
            <person name="Goeker M."/>
        </authorList>
    </citation>
    <scope>NUCLEOTIDE SEQUENCE [LARGE SCALE GENOMIC DNA]</scope>
    <source>
        <strain evidence="3 4">DSM 19035</strain>
    </source>
</reference>
<dbReference type="Pfam" id="PF13462">
    <property type="entry name" value="Thioredoxin_4"/>
    <property type="match status" value="1"/>
</dbReference>
<dbReference type="PANTHER" id="PTHR13887">
    <property type="entry name" value="GLUTATHIONE S-TRANSFERASE KAPPA"/>
    <property type="match status" value="1"/>
</dbReference>
<feature type="domain" description="Thioredoxin" evidence="2">
    <location>
        <begin position="1"/>
        <end position="171"/>
    </location>
</feature>
<protein>
    <submittedName>
        <fullName evidence="3">Thioredoxin-like protein</fullName>
    </submittedName>
</protein>
<dbReference type="PROSITE" id="PS51352">
    <property type="entry name" value="THIOREDOXIN_2"/>
    <property type="match status" value="1"/>
</dbReference>
<dbReference type="OrthoDB" id="117402at2"/>
<dbReference type="EMBL" id="SNYC01000003">
    <property type="protein sequence ID" value="TDQ11799.1"/>
    <property type="molecule type" value="Genomic_DNA"/>
</dbReference>
<evidence type="ECO:0000259" key="2">
    <source>
        <dbReference type="PROSITE" id="PS51352"/>
    </source>
</evidence>
<dbReference type="InterPro" id="IPR013766">
    <property type="entry name" value="Thioredoxin_domain"/>
</dbReference>
<dbReference type="AlphaFoldDB" id="A0A4R6T167"/>
<organism evidence="3 4">
    <name type="scientific">Pedobacter metabolipauper</name>
    <dbReference type="NCBI Taxonomy" id="425513"/>
    <lineage>
        <taxon>Bacteria</taxon>
        <taxon>Pseudomonadati</taxon>
        <taxon>Bacteroidota</taxon>
        <taxon>Sphingobacteriia</taxon>
        <taxon>Sphingobacteriales</taxon>
        <taxon>Sphingobacteriaceae</taxon>
        <taxon>Pedobacter</taxon>
    </lineage>
</organism>
<sequence length="171" mass="19040">MSLKPAIGQADHKQGGHKASIEIVEYGDYQCPYCGAAYPILKQIEDTFGDQILFVFRNFPLQEAHRFAMVAAQAAEAAARQDKFWEMHDAIFENQQQLSDAYLFSLAEQIGLDVDQFQIDLEAESTVKKVEDDFESGVRSGVNGTPSFFVNGQKFDGGAEDLMAMLKESTQ</sequence>